<keyword evidence="1" id="KW-0732">Signal</keyword>
<evidence type="ECO:0000313" key="3">
    <source>
        <dbReference type="Proteomes" id="UP000238823"/>
    </source>
</evidence>
<dbReference type="EMBL" id="PVNL01000013">
    <property type="protein sequence ID" value="PRQ09781.1"/>
    <property type="molecule type" value="Genomic_DNA"/>
</dbReference>
<feature type="signal peptide" evidence="1">
    <location>
        <begin position="1"/>
        <end position="20"/>
    </location>
</feature>
<dbReference type="AlphaFoldDB" id="A0A2S9YXG5"/>
<sequence>MRSLSFARAFGLALCGVACRAPTAPSPATNTTSPTPTPSNAATVPVRVVLSPSPDGATAVFELSPSRDALSFAERGNVRRSAWTTSTTGVTLREEGLTADEPWSRAELRLGFDPQEYDRTYPAVTRAGSGAVIYTPALLVEGLDMELAAAPDTFVWPPLQAPYGYSYLGPRDEIRERGDIRLIGFDGLPAWLAQQIEHAVDASLPYYASELGRATSPPTVIASDQSPGPMGFHGDVTENAVIFLRFHGDAWQTSDPKAAQEVAKFVRHEAFHLWNRNHADDAPPWLHEGGAEYAALIAAVTAGVLTEDEGRQRLSRHVGRCRKHVGEQPMASVRSGSDVYDCGVVVQWLADLEARRPNGERSVLALWAEVLEGADARDGYSAASFLDRAGPLAQAFVTTTAGRWTSLEAALPKYGVGLSSTPTADDHRAAVLQHLMRVACGPGPIGYWTERDHIKLDTGEHCGALAGQPKVTKVGGHSLLESADRAFAKVEDACAHQRNIALTTIDGAKIRLSCPDPITLPSVLTLTRVPKLATGPASAPLSTP</sequence>
<gene>
    <name evidence="2" type="ORF">ENSA7_05360</name>
</gene>
<reference evidence="2 3" key="1">
    <citation type="submission" date="2018-03" db="EMBL/GenBank/DDBJ databases">
        <title>Draft Genome Sequences of the Obligatory Marine Myxobacteria Enhygromyxa salina SWB007.</title>
        <authorList>
            <person name="Poehlein A."/>
            <person name="Moghaddam J.A."/>
            <person name="Harms H."/>
            <person name="Alanjari M."/>
            <person name="Koenig G.M."/>
            <person name="Daniel R."/>
            <person name="Schaeberle T.F."/>
        </authorList>
    </citation>
    <scope>NUCLEOTIDE SEQUENCE [LARGE SCALE GENOMIC DNA]</scope>
    <source>
        <strain evidence="2 3">SWB007</strain>
    </source>
</reference>
<proteinExistence type="predicted"/>
<comment type="caution">
    <text evidence="2">The sequence shown here is derived from an EMBL/GenBank/DDBJ whole genome shotgun (WGS) entry which is preliminary data.</text>
</comment>
<dbReference type="OrthoDB" id="1467486at2"/>
<protein>
    <recommendedName>
        <fullName evidence="4">Peptidase M61 catalytic domain-containing protein</fullName>
    </recommendedName>
</protein>
<evidence type="ECO:0000313" key="2">
    <source>
        <dbReference type="EMBL" id="PRQ09781.1"/>
    </source>
</evidence>
<organism evidence="2 3">
    <name type="scientific">Enhygromyxa salina</name>
    <dbReference type="NCBI Taxonomy" id="215803"/>
    <lineage>
        <taxon>Bacteria</taxon>
        <taxon>Pseudomonadati</taxon>
        <taxon>Myxococcota</taxon>
        <taxon>Polyangia</taxon>
        <taxon>Nannocystales</taxon>
        <taxon>Nannocystaceae</taxon>
        <taxon>Enhygromyxa</taxon>
    </lineage>
</organism>
<feature type="chain" id="PRO_5015643334" description="Peptidase M61 catalytic domain-containing protein" evidence="1">
    <location>
        <begin position="21"/>
        <end position="544"/>
    </location>
</feature>
<accession>A0A2S9YXG5</accession>
<evidence type="ECO:0000256" key="1">
    <source>
        <dbReference type="SAM" id="SignalP"/>
    </source>
</evidence>
<name>A0A2S9YXG5_9BACT</name>
<dbReference type="RefSeq" id="WP_146157254.1">
    <property type="nucleotide sequence ID" value="NZ_PVNL01000013.1"/>
</dbReference>
<evidence type="ECO:0008006" key="4">
    <source>
        <dbReference type="Google" id="ProtNLM"/>
    </source>
</evidence>
<dbReference type="Proteomes" id="UP000238823">
    <property type="component" value="Unassembled WGS sequence"/>
</dbReference>